<evidence type="ECO:0000313" key="3">
    <source>
        <dbReference type="Proteomes" id="UP000531561"/>
    </source>
</evidence>
<feature type="compositionally biased region" description="Polar residues" evidence="1">
    <location>
        <begin position="321"/>
        <end position="333"/>
    </location>
</feature>
<organism evidence="2 3">
    <name type="scientific">Botrytis fragariae</name>
    <dbReference type="NCBI Taxonomy" id="1964551"/>
    <lineage>
        <taxon>Eukaryota</taxon>
        <taxon>Fungi</taxon>
        <taxon>Dikarya</taxon>
        <taxon>Ascomycota</taxon>
        <taxon>Pezizomycotina</taxon>
        <taxon>Leotiomycetes</taxon>
        <taxon>Helotiales</taxon>
        <taxon>Sclerotiniaceae</taxon>
        <taxon>Botrytis</taxon>
    </lineage>
</organism>
<dbReference type="AlphaFoldDB" id="A0A8H6ELC8"/>
<dbReference type="EMBL" id="JABFCT010000004">
    <property type="protein sequence ID" value="KAF5876389.1"/>
    <property type="molecule type" value="Genomic_DNA"/>
</dbReference>
<evidence type="ECO:0000313" key="2">
    <source>
        <dbReference type="EMBL" id="KAF5876389.1"/>
    </source>
</evidence>
<dbReference type="RefSeq" id="XP_037195335.1">
    <property type="nucleotide sequence ID" value="XM_037333207.1"/>
</dbReference>
<feature type="region of interest" description="Disordered" evidence="1">
    <location>
        <begin position="288"/>
        <end position="309"/>
    </location>
</feature>
<feature type="region of interest" description="Disordered" evidence="1">
    <location>
        <begin position="529"/>
        <end position="568"/>
    </location>
</feature>
<keyword evidence="3" id="KW-1185">Reference proteome</keyword>
<reference evidence="2 3" key="1">
    <citation type="journal article" date="2020" name="Phytopathology">
        <title>A high-quality genome resource of Botrytis fragariae, a new and rapidly spreading fungal pathogen causing strawberry gray mold in the U.S.A.</title>
        <authorList>
            <person name="Wu Y."/>
            <person name="Saski C.A."/>
            <person name="Schnabel G."/>
            <person name="Xiao S."/>
            <person name="Hu M."/>
        </authorList>
    </citation>
    <scope>NUCLEOTIDE SEQUENCE [LARGE SCALE GENOMIC DNA]</scope>
    <source>
        <strain evidence="2 3">BVB16</strain>
    </source>
</reference>
<name>A0A8H6ELC8_9HELO</name>
<proteinExistence type="predicted"/>
<evidence type="ECO:0000256" key="1">
    <source>
        <dbReference type="SAM" id="MobiDB-lite"/>
    </source>
</evidence>
<dbReference type="OrthoDB" id="3526483at2759"/>
<feature type="compositionally biased region" description="Polar residues" evidence="1">
    <location>
        <begin position="531"/>
        <end position="550"/>
    </location>
</feature>
<protein>
    <submittedName>
        <fullName evidence="2">Uncharacterized protein</fullName>
    </submittedName>
</protein>
<feature type="region of interest" description="Disordered" evidence="1">
    <location>
        <begin position="321"/>
        <end position="344"/>
    </location>
</feature>
<feature type="region of interest" description="Disordered" evidence="1">
    <location>
        <begin position="182"/>
        <end position="201"/>
    </location>
</feature>
<dbReference type="Proteomes" id="UP000531561">
    <property type="component" value="Unassembled WGS sequence"/>
</dbReference>
<comment type="caution">
    <text evidence="2">The sequence shown here is derived from an EMBL/GenBank/DDBJ whole genome shotgun (WGS) entry which is preliminary data.</text>
</comment>
<sequence>MPFKPFFPFNQDHPTFPAEFRSQQKDFSSRDAARGANPILQDDRMNHSFIFEKGCRIAFSGFFRHGSKDFCLVENMNPDLLTEIFFEIKHSSNPSEHADITAAVCGIRDSTKFFFVSCNYHDPEHITIRTYAKFRNFDWNDQSQIDDLNLFRMAAIAEGCGIIAFAEDGQILPPSEMRSTIEVTPEEQSSKEQRASTIAESSFDDMQNDTRVSNSSDAKIHVTASTPVLSGAQNLQAHPSAPKFQFRPTAPQFQPVTTKFQVNSRQPHFNAGPLESDRVRGAPGVGQGLQSLIRPGGHVQQPPAQHDRSNETLHQFNQRQVDNQGQNPGSGMQQRREKVASPHYSQQIVTQFQGQEFGMRKLPIHHGSDTFHAQEYGTLPQQTQQIYGHMPQYTTLQNYTPPQDQRYNFQQQHHRQSFKQFQAQGDVMDQWYNQKTPLQFQNQVCGMYQQYDQGQQKLEQPQLHGPHAPRQYVQQDQNDFQNLVASQQIAQRNPVQIQIERHGGAQQSRQGYYHFENLTTAEFQQYEKNRNNSQDSNPQKVQSAPEQNNLDPPEFKHPSPDTGAGAGAGAEVGYQSALSSIFKWGLSNDFVGTRMSVEKY</sequence>
<accession>A0A8H6ELC8</accession>
<gene>
    <name evidence="2" type="ORF">Bfra_002793</name>
</gene>
<dbReference type="GeneID" id="59256899"/>